<dbReference type="Pfam" id="PF06033">
    <property type="entry name" value="DUF918"/>
    <property type="match status" value="1"/>
</dbReference>
<reference evidence="1 2" key="1">
    <citation type="journal article" date="2018" name="PLoS ONE">
        <title>Genome analysis of a novel Group I alphabaculovirus obtained from Oxyplax ochracea.</title>
        <authorList>
            <person name="Wang J."/>
            <person name="Hou D."/>
            <person name="Wang Q."/>
            <person name="Kuang W."/>
            <person name="Zhang L."/>
            <person name="Li J."/>
            <person name="Shen S."/>
            <person name="Deng F."/>
            <person name="Wang H."/>
            <person name="Hu Z."/>
            <person name="Wang M."/>
        </authorList>
    </citation>
    <scope>NUCLEOTIDE SEQUENCE [LARGE SCALE GENOMIC DNA]</scope>
    <source>
        <strain evidence="1">435</strain>
    </source>
</reference>
<dbReference type="EMBL" id="MF143631">
    <property type="protein sequence ID" value="AVA31177.1"/>
    <property type="molecule type" value="Genomic_DNA"/>
</dbReference>
<organism evidence="1 2">
    <name type="scientific">Oxyplax ochracea nucleopolyhedrovirus</name>
    <dbReference type="NCBI Taxonomy" id="2083176"/>
    <lineage>
        <taxon>Viruses</taxon>
        <taxon>Viruses incertae sedis</taxon>
        <taxon>Naldaviricetes</taxon>
        <taxon>Lefavirales</taxon>
        <taxon>Baculoviridae</taxon>
        <taxon>Alphabaculovirus</taxon>
        <taxon>Alphabaculovirus oxochraceae</taxon>
    </lineage>
</organism>
<evidence type="ECO:0000313" key="2">
    <source>
        <dbReference type="Proteomes" id="UP000297028"/>
    </source>
</evidence>
<proteinExistence type="predicted"/>
<name>A0A2L0WU49_9ABAC</name>
<gene>
    <name evidence="1" type="ORF">Oxoc_ORF78</name>
</gene>
<dbReference type="Proteomes" id="UP000297028">
    <property type="component" value="Segment"/>
</dbReference>
<dbReference type="InterPro" id="IPR009264">
    <property type="entry name" value="AcMNPV_Orf57"/>
</dbReference>
<protein>
    <submittedName>
        <fullName evidence="1">Ac57</fullName>
    </submittedName>
</protein>
<sequence>MLASNVLREIKQPVCAKRVEFDDVILDLTDLIFEQSEDDNDEHYIIFLNIKKAFYKHFYLKCNMSLETLTLYIFNNLTFISKQIKFVPPKNFVDYISFNADDNNNSMFIELCSDARVIVAKRLHSKETYHQRVCGFLDFQKRNFTPLPIIIEDQHVRDKMDRELENQLYQLN</sequence>
<accession>A0A2L0WU49</accession>
<evidence type="ECO:0000313" key="1">
    <source>
        <dbReference type="EMBL" id="AVA31177.1"/>
    </source>
</evidence>
<keyword evidence="2" id="KW-1185">Reference proteome</keyword>